<keyword evidence="11" id="KW-0418">Kinase</keyword>
<keyword evidence="7" id="KW-0963">Cytoplasm</keyword>
<evidence type="ECO:0000313" key="20">
    <source>
        <dbReference type="EMBL" id="HIW80761.1"/>
    </source>
</evidence>
<keyword evidence="18" id="KW-0175">Coiled coil</keyword>
<dbReference type="InterPro" id="IPR003594">
    <property type="entry name" value="HATPase_dom"/>
</dbReference>
<dbReference type="Gene3D" id="3.30.565.10">
    <property type="entry name" value="Histidine kinase-like ATPase, C-terminal domain"/>
    <property type="match status" value="1"/>
</dbReference>
<feature type="coiled-coil region" evidence="18">
    <location>
        <begin position="6"/>
        <end position="33"/>
    </location>
</feature>
<dbReference type="Gene3D" id="1.20.5.1930">
    <property type="match status" value="1"/>
</dbReference>
<sequence>MNHANYKKLSHLLQELEQEKREIEEKINDNLLKIKEFDIYTASILEKEDRDFKVFSPRDAESIHKEEFERIKREKLSCLAENERLHQRRDILISRVATVKDILEEEKDLSNLMALSIQEEDRQRIARELHDTSLQNLAHLIHKIELSSLFIDQDPVRAKLELSVVNKNLREIIEEIRCTIFDLRPMSFDDLGLKAAFERLVSGINEKGNYEIDLSLEEVSCENNLILMSIYRVAKECLINIVKHADADRILFHCECKDNLCLIHIEDNGKGFDPNRPGEDSDKHFGISVIKERIALIGGKIEIDSKIDQGTKIRIEVPIFNK</sequence>
<dbReference type="GO" id="GO:0005737">
    <property type="term" value="C:cytoplasm"/>
    <property type="evidence" value="ECO:0007669"/>
    <property type="project" value="UniProtKB-SubCell"/>
</dbReference>
<dbReference type="GO" id="GO:0005524">
    <property type="term" value="F:ATP binding"/>
    <property type="evidence" value="ECO:0007669"/>
    <property type="project" value="UniProtKB-KW"/>
</dbReference>
<comment type="subcellular location">
    <subcellularLocation>
        <location evidence="3">Cytoplasm</location>
    </subcellularLocation>
</comment>
<dbReference type="PANTHER" id="PTHR24421:SF10">
    <property type="entry name" value="NITRATE_NITRITE SENSOR PROTEIN NARQ"/>
    <property type="match status" value="1"/>
</dbReference>
<gene>
    <name evidence="20" type="ORF">H9742_04395</name>
</gene>
<evidence type="ECO:0000256" key="4">
    <source>
        <dbReference type="ARBA" id="ARBA00012438"/>
    </source>
</evidence>
<evidence type="ECO:0000256" key="16">
    <source>
        <dbReference type="ARBA" id="ARBA00024827"/>
    </source>
</evidence>
<reference evidence="20" key="2">
    <citation type="submission" date="2021-04" db="EMBL/GenBank/DDBJ databases">
        <authorList>
            <person name="Gilroy R."/>
        </authorList>
    </citation>
    <scope>NUCLEOTIDE SEQUENCE</scope>
    <source>
        <strain evidence="20">CHK195-6426</strain>
    </source>
</reference>
<keyword evidence="9" id="KW-0808">Transferase</keyword>
<evidence type="ECO:0000256" key="15">
    <source>
        <dbReference type="ARBA" id="ARBA00023014"/>
    </source>
</evidence>
<evidence type="ECO:0000256" key="7">
    <source>
        <dbReference type="ARBA" id="ARBA00022490"/>
    </source>
</evidence>
<reference evidence="20" key="1">
    <citation type="journal article" date="2021" name="PeerJ">
        <title>Extensive microbial diversity within the chicken gut microbiome revealed by metagenomics and culture.</title>
        <authorList>
            <person name="Gilroy R."/>
            <person name="Ravi A."/>
            <person name="Getino M."/>
            <person name="Pursley I."/>
            <person name="Horton D.L."/>
            <person name="Alikhan N.F."/>
            <person name="Baker D."/>
            <person name="Gharbi K."/>
            <person name="Hall N."/>
            <person name="Watson M."/>
            <person name="Adriaenssens E.M."/>
            <person name="Foster-Nyarko E."/>
            <person name="Jarju S."/>
            <person name="Secka A."/>
            <person name="Antonio M."/>
            <person name="Oren A."/>
            <person name="Chaudhuri R.R."/>
            <person name="La Ragione R."/>
            <person name="Hildebrand F."/>
            <person name="Pallen M.J."/>
        </authorList>
    </citation>
    <scope>NUCLEOTIDE SEQUENCE</scope>
    <source>
        <strain evidence="20">CHK195-6426</strain>
    </source>
</reference>
<dbReference type="InterPro" id="IPR036890">
    <property type="entry name" value="HATPase_C_sf"/>
</dbReference>
<accession>A0A9D1UBQ2</accession>
<dbReference type="InterPro" id="IPR004358">
    <property type="entry name" value="Sig_transdc_His_kin-like_C"/>
</dbReference>
<keyword evidence="13" id="KW-0408">Iron</keyword>
<comment type="caution">
    <text evidence="20">The sequence shown here is derived from an EMBL/GenBank/DDBJ whole genome shotgun (WGS) entry which is preliminary data.</text>
</comment>
<keyword evidence="15" id="KW-0411">Iron-sulfur</keyword>
<dbReference type="GO" id="GO:0000155">
    <property type="term" value="F:phosphorelay sensor kinase activity"/>
    <property type="evidence" value="ECO:0007669"/>
    <property type="project" value="InterPro"/>
</dbReference>
<evidence type="ECO:0000256" key="5">
    <source>
        <dbReference type="ARBA" id="ARBA00017322"/>
    </source>
</evidence>
<dbReference type="SMART" id="SM00387">
    <property type="entry name" value="HATPase_c"/>
    <property type="match status" value="1"/>
</dbReference>
<dbReference type="GO" id="GO:0051539">
    <property type="term" value="F:4 iron, 4 sulfur cluster binding"/>
    <property type="evidence" value="ECO:0007669"/>
    <property type="project" value="UniProtKB-KW"/>
</dbReference>
<keyword evidence="10" id="KW-0547">Nucleotide-binding</keyword>
<dbReference type="Pfam" id="PF02518">
    <property type="entry name" value="HATPase_c"/>
    <property type="match status" value="1"/>
</dbReference>
<keyword evidence="8" id="KW-0597">Phosphoprotein</keyword>
<dbReference type="EMBL" id="DXGH01000025">
    <property type="protein sequence ID" value="HIW80761.1"/>
    <property type="molecule type" value="Genomic_DNA"/>
</dbReference>
<comment type="catalytic activity">
    <reaction evidence="1">
        <text>ATP + protein L-histidine = ADP + protein N-phospho-L-histidine.</text>
        <dbReference type="EC" id="2.7.13.3"/>
    </reaction>
</comment>
<evidence type="ECO:0000256" key="1">
    <source>
        <dbReference type="ARBA" id="ARBA00000085"/>
    </source>
</evidence>
<name>A0A9D1UBQ2_9FIRM</name>
<evidence type="ECO:0000256" key="11">
    <source>
        <dbReference type="ARBA" id="ARBA00022777"/>
    </source>
</evidence>
<evidence type="ECO:0000256" key="6">
    <source>
        <dbReference type="ARBA" id="ARBA00022485"/>
    </source>
</evidence>
<evidence type="ECO:0000256" key="3">
    <source>
        <dbReference type="ARBA" id="ARBA00004496"/>
    </source>
</evidence>
<dbReference type="InterPro" id="IPR050482">
    <property type="entry name" value="Sensor_HK_TwoCompSys"/>
</dbReference>
<evidence type="ECO:0000256" key="8">
    <source>
        <dbReference type="ARBA" id="ARBA00022553"/>
    </source>
</evidence>
<dbReference type="Proteomes" id="UP000824265">
    <property type="component" value="Unassembled WGS sequence"/>
</dbReference>
<dbReference type="AlphaFoldDB" id="A0A9D1UBQ2"/>
<keyword evidence="6" id="KW-0479">Metal-binding</keyword>
<organism evidence="20 21">
    <name type="scientific">Candidatus Acetatifactor stercoripullorum</name>
    <dbReference type="NCBI Taxonomy" id="2838414"/>
    <lineage>
        <taxon>Bacteria</taxon>
        <taxon>Bacillati</taxon>
        <taxon>Bacillota</taxon>
        <taxon>Clostridia</taxon>
        <taxon>Lachnospirales</taxon>
        <taxon>Lachnospiraceae</taxon>
        <taxon>Acetatifactor</taxon>
    </lineage>
</organism>
<evidence type="ECO:0000256" key="13">
    <source>
        <dbReference type="ARBA" id="ARBA00023004"/>
    </source>
</evidence>
<evidence type="ECO:0000256" key="18">
    <source>
        <dbReference type="SAM" id="Coils"/>
    </source>
</evidence>
<evidence type="ECO:0000256" key="10">
    <source>
        <dbReference type="ARBA" id="ARBA00022741"/>
    </source>
</evidence>
<evidence type="ECO:0000256" key="9">
    <source>
        <dbReference type="ARBA" id="ARBA00022679"/>
    </source>
</evidence>
<protein>
    <recommendedName>
        <fullName evidence="5">Oxygen sensor histidine kinase NreB</fullName>
        <ecNumber evidence="4">2.7.13.3</ecNumber>
    </recommendedName>
    <alternativeName>
        <fullName evidence="17">Nitrogen regulation protein B</fullName>
    </alternativeName>
</protein>
<dbReference type="SUPFAM" id="SSF55874">
    <property type="entry name" value="ATPase domain of HSP90 chaperone/DNA topoisomerase II/histidine kinase"/>
    <property type="match status" value="1"/>
</dbReference>
<feature type="domain" description="Histidine kinase/HSP90-like ATPase" evidence="19">
    <location>
        <begin position="225"/>
        <end position="321"/>
    </location>
</feature>
<dbReference type="GO" id="GO:0046983">
    <property type="term" value="F:protein dimerization activity"/>
    <property type="evidence" value="ECO:0007669"/>
    <property type="project" value="InterPro"/>
</dbReference>
<dbReference type="PANTHER" id="PTHR24421">
    <property type="entry name" value="NITRATE/NITRITE SENSOR PROTEIN NARX-RELATED"/>
    <property type="match status" value="1"/>
</dbReference>
<dbReference type="EC" id="2.7.13.3" evidence="4"/>
<dbReference type="GO" id="GO:0016020">
    <property type="term" value="C:membrane"/>
    <property type="evidence" value="ECO:0007669"/>
    <property type="project" value="InterPro"/>
</dbReference>
<evidence type="ECO:0000256" key="14">
    <source>
        <dbReference type="ARBA" id="ARBA00023012"/>
    </source>
</evidence>
<evidence type="ECO:0000256" key="12">
    <source>
        <dbReference type="ARBA" id="ARBA00022840"/>
    </source>
</evidence>
<proteinExistence type="predicted"/>
<keyword evidence="6" id="KW-0004">4Fe-4S</keyword>
<dbReference type="PRINTS" id="PR00344">
    <property type="entry name" value="BCTRLSENSOR"/>
</dbReference>
<comment type="function">
    <text evidence="16">Member of the two-component regulatory system NreB/NreC involved in the control of dissimilatory nitrate/nitrite reduction in response to oxygen. NreB functions as a direct oxygen sensor histidine kinase which is autophosphorylated, in the absence of oxygen, probably at the conserved histidine residue, and transfers its phosphate group probably to a conserved aspartate residue of NreC. NreB/NreC activates the expression of the nitrate (narGHJI) and nitrite (nir) reductase operons, as well as the putative nitrate transporter gene narT.</text>
</comment>
<dbReference type="Pfam" id="PF07730">
    <property type="entry name" value="HisKA_3"/>
    <property type="match status" value="1"/>
</dbReference>
<dbReference type="CDD" id="cd16917">
    <property type="entry name" value="HATPase_UhpB-NarQ-NarX-like"/>
    <property type="match status" value="1"/>
</dbReference>
<evidence type="ECO:0000259" key="19">
    <source>
        <dbReference type="SMART" id="SM00387"/>
    </source>
</evidence>
<evidence type="ECO:0000313" key="21">
    <source>
        <dbReference type="Proteomes" id="UP000824265"/>
    </source>
</evidence>
<keyword evidence="12" id="KW-0067">ATP-binding</keyword>
<dbReference type="InterPro" id="IPR011712">
    <property type="entry name" value="Sig_transdc_His_kin_sub3_dim/P"/>
</dbReference>
<evidence type="ECO:0000256" key="17">
    <source>
        <dbReference type="ARBA" id="ARBA00030800"/>
    </source>
</evidence>
<comment type="cofactor">
    <cofactor evidence="2">
        <name>[4Fe-4S] cluster</name>
        <dbReference type="ChEBI" id="CHEBI:49883"/>
    </cofactor>
</comment>
<keyword evidence="14" id="KW-0902">Two-component regulatory system</keyword>
<evidence type="ECO:0000256" key="2">
    <source>
        <dbReference type="ARBA" id="ARBA00001966"/>
    </source>
</evidence>